<dbReference type="InterPro" id="IPR003959">
    <property type="entry name" value="ATPase_AAA_core"/>
</dbReference>
<protein>
    <submittedName>
        <fullName evidence="6">AAA family ATPase</fullName>
    </submittedName>
</protein>
<feature type="region of interest" description="Disordered" evidence="4">
    <location>
        <begin position="63"/>
        <end position="83"/>
    </location>
</feature>
<dbReference type="Pfam" id="PF00004">
    <property type="entry name" value="AAA"/>
    <property type="match status" value="1"/>
</dbReference>
<evidence type="ECO:0000313" key="7">
    <source>
        <dbReference type="Proteomes" id="UP000470302"/>
    </source>
</evidence>
<keyword evidence="3" id="KW-0067">ATP-binding</keyword>
<dbReference type="GO" id="GO:0005524">
    <property type="term" value="F:ATP binding"/>
    <property type="evidence" value="ECO:0007669"/>
    <property type="project" value="UniProtKB-KW"/>
</dbReference>
<evidence type="ECO:0000256" key="2">
    <source>
        <dbReference type="ARBA" id="ARBA00022741"/>
    </source>
</evidence>
<evidence type="ECO:0000256" key="1">
    <source>
        <dbReference type="ARBA" id="ARBA00006914"/>
    </source>
</evidence>
<dbReference type="InterPro" id="IPR027417">
    <property type="entry name" value="P-loop_NTPase"/>
</dbReference>
<dbReference type="SMART" id="SM00382">
    <property type="entry name" value="AAA"/>
    <property type="match status" value="1"/>
</dbReference>
<dbReference type="Proteomes" id="UP000470302">
    <property type="component" value="Unassembled WGS sequence"/>
</dbReference>
<sequence>MPADDADFARNNQACIEAGLAWLRACLLAEERRLAPGLPPLAHKPPAMEQEARWPWRRKAPVQQELPPASDTPQAEPAAAAGLAEARQAYENAAAAQPSPALVSLAVGMGLNAFERDMLLLAAAPELDPGMPALIASAQGDPYRRSPTFALGMSLFRTAGWDAMAPERPLRAMQLLEVHQSGADSLLAAPLRIDERIAAYIKGLNYLDERIEALVTPVEPPAQLPPHQQQAAQQLSYWLAPDGGSGIVQLLGADTSSKRDVLATAAASAGRRLMALPAGALPVQPQDMERFLHLWQRETRLLPLTLLIEGAETHADHDDGDKPRTLPTRLLQRLPGTVFVDARFADAAWGSTAVVLVEPPLATERAALWHQALMARGIAIPDEAALTRLANEFQLSASRIAGLAAGVAPAANLEPPVRAAWNACVEHTAGALDGLAQRIAVRAALDDVALPPHEKQQLRRLVEHAGQRVAVLNDYGFAAHANRGLGMAALLHGESGTGKTMAAEAVAQALSLALFRVDLSAVVSKYIGETSKNLRRVFDAAEGGGAVLLFDEADAVFGKRSEVKDSHDRYANIDINYLLTRMEQFPGVTLLATNMKHALDHAFMRRLRFIIGFPFPGVAERKEIWSRVFPDPSRLDSKQLDLDRLARFAMTGGAIFNAALAAAHNAAAAHADIGMPHILDAIRWELLKIGRPVAESEFAWTPANTPAPTQPPVEVPA</sequence>
<dbReference type="SUPFAM" id="SSF52540">
    <property type="entry name" value="P-loop containing nucleoside triphosphate hydrolases"/>
    <property type="match status" value="1"/>
</dbReference>
<dbReference type="InterPro" id="IPR050221">
    <property type="entry name" value="26S_Proteasome_ATPase"/>
</dbReference>
<proteinExistence type="inferred from homology"/>
<evidence type="ECO:0000259" key="5">
    <source>
        <dbReference type="SMART" id="SM00382"/>
    </source>
</evidence>
<accession>A0A845GCS6</accession>
<feature type="domain" description="AAA+ ATPase" evidence="5">
    <location>
        <begin position="485"/>
        <end position="617"/>
    </location>
</feature>
<reference evidence="6 7" key="1">
    <citation type="submission" date="2020-01" db="EMBL/GenBank/DDBJ databases">
        <title>Novel species isolated from a subtropical stream in China.</title>
        <authorList>
            <person name="Lu H."/>
        </authorList>
    </citation>
    <scope>NUCLEOTIDE SEQUENCE [LARGE SCALE GENOMIC DNA]</scope>
    <source>
        <strain evidence="6 7">FT82W</strain>
    </source>
</reference>
<dbReference type="Gene3D" id="3.40.50.300">
    <property type="entry name" value="P-loop containing nucleotide triphosphate hydrolases"/>
    <property type="match status" value="1"/>
</dbReference>
<dbReference type="GO" id="GO:0016887">
    <property type="term" value="F:ATP hydrolysis activity"/>
    <property type="evidence" value="ECO:0007669"/>
    <property type="project" value="InterPro"/>
</dbReference>
<evidence type="ECO:0000256" key="4">
    <source>
        <dbReference type="SAM" id="MobiDB-lite"/>
    </source>
</evidence>
<dbReference type="AlphaFoldDB" id="A0A845GCS6"/>
<comment type="caution">
    <text evidence="6">The sequence shown here is derived from an EMBL/GenBank/DDBJ whole genome shotgun (WGS) entry which is preliminary data.</text>
</comment>
<evidence type="ECO:0000256" key="3">
    <source>
        <dbReference type="ARBA" id="ARBA00022840"/>
    </source>
</evidence>
<dbReference type="EMBL" id="WWCW01000156">
    <property type="protein sequence ID" value="MYM91006.1"/>
    <property type="molecule type" value="Genomic_DNA"/>
</dbReference>
<dbReference type="PANTHER" id="PTHR23073">
    <property type="entry name" value="26S PROTEASOME REGULATORY SUBUNIT"/>
    <property type="match status" value="1"/>
</dbReference>
<evidence type="ECO:0000313" key="6">
    <source>
        <dbReference type="EMBL" id="MYM91006.1"/>
    </source>
</evidence>
<gene>
    <name evidence="6" type="ORF">GTP91_28010</name>
</gene>
<organism evidence="6 7">
    <name type="scientific">Duganella vulcania</name>
    <dbReference type="NCBI Taxonomy" id="2692166"/>
    <lineage>
        <taxon>Bacteria</taxon>
        <taxon>Pseudomonadati</taxon>
        <taxon>Pseudomonadota</taxon>
        <taxon>Betaproteobacteria</taxon>
        <taxon>Burkholderiales</taxon>
        <taxon>Oxalobacteraceae</taxon>
        <taxon>Telluria group</taxon>
        <taxon>Duganella</taxon>
    </lineage>
</organism>
<comment type="similarity">
    <text evidence="1">Belongs to the AAA ATPase family.</text>
</comment>
<keyword evidence="2" id="KW-0547">Nucleotide-binding</keyword>
<dbReference type="InterPro" id="IPR054472">
    <property type="entry name" value="WHD"/>
</dbReference>
<dbReference type="Pfam" id="PF22977">
    <property type="entry name" value="WHD"/>
    <property type="match status" value="1"/>
</dbReference>
<dbReference type="InterPro" id="IPR003593">
    <property type="entry name" value="AAA+_ATPase"/>
</dbReference>
<name>A0A845GCS6_9BURK</name>
<dbReference type="CDD" id="cd19481">
    <property type="entry name" value="RecA-like_protease"/>
    <property type="match status" value="1"/>
</dbReference>
<dbReference type="RefSeq" id="WP_161099708.1">
    <property type="nucleotide sequence ID" value="NZ_WWCW01000156.1"/>
</dbReference>